<organism evidence="3">
    <name type="scientific">Salpingoeca rosetta (strain ATCC 50818 / BSB-021)</name>
    <dbReference type="NCBI Taxonomy" id="946362"/>
    <lineage>
        <taxon>Eukaryota</taxon>
        <taxon>Choanoflagellata</taxon>
        <taxon>Craspedida</taxon>
        <taxon>Salpingoecidae</taxon>
        <taxon>Salpingoeca</taxon>
    </lineage>
</organism>
<dbReference type="Proteomes" id="UP000007799">
    <property type="component" value="Unassembled WGS sequence"/>
</dbReference>
<feature type="region of interest" description="Disordered" evidence="1">
    <location>
        <begin position="1"/>
        <end position="220"/>
    </location>
</feature>
<reference evidence="2" key="1">
    <citation type="submission" date="2009-08" db="EMBL/GenBank/DDBJ databases">
        <title>Annotation of Salpingoeca rosetta.</title>
        <authorList>
            <consortium name="The Broad Institute Genome Sequencing Platform"/>
            <person name="Russ C."/>
            <person name="Cuomo C."/>
            <person name="Burger G."/>
            <person name="Gray M.W."/>
            <person name="Holland P.W.H."/>
            <person name="King N."/>
            <person name="Lang F.B.F."/>
            <person name="Roger A.J."/>
            <person name="Ruiz-Trillo I."/>
            <person name="Young S.K."/>
            <person name="Zeng Q."/>
            <person name="Gargeya S."/>
            <person name="Alvarado L."/>
            <person name="Berlin A."/>
            <person name="Chapman S.B."/>
            <person name="Chen Z."/>
            <person name="Freedman E."/>
            <person name="Gellesch M."/>
            <person name="Goldberg J."/>
            <person name="Griggs A."/>
            <person name="Gujja S."/>
            <person name="Heilman E."/>
            <person name="Heiman D."/>
            <person name="Howarth C."/>
            <person name="Mehta T."/>
            <person name="Neiman D."/>
            <person name="Pearson M."/>
            <person name="Roberts A."/>
            <person name="Saif S."/>
            <person name="Shea T."/>
            <person name="Shenoy N."/>
            <person name="Sisk P."/>
            <person name="Stolte C."/>
            <person name="Sykes S."/>
            <person name="White J."/>
            <person name="Yandava C."/>
            <person name="Haas B."/>
            <person name="Nusbaum C."/>
            <person name="Birren B."/>
        </authorList>
    </citation>
    <scope>NUCLEOTIDE SEQUENCE [LARGE SCALE GENOMIC DNA]</scope>
    <source>
        <strain evidence="2">ATCC 50818</strain>
    </source>
</reference>
<name>F2UN29_SALR5</name>
<gene>
    <name evidence="2" type="ORF">PTSG_09223</name>
</gene>
<feature type="compositionally biased region" description="Low complexity" evidence="1">
    <location>
        <begin position="166"/>
        <end position="178"/>
    </location>
</feature>
<dbReference type="RefSeq" id="XP_004989477.1">
    <property type="nucleotide sequence ID" value="XM_004989420.1"/>
</dbReference>
<protein>
    <submittedName>
        <fullName evidence="2">Uncharacterized protein</fullName>
    </submittedName>
</protein>
<dbReference type="GeneID" id="16070022"/>
<accession>F2UN29</accession>
<keyword evidence="3" id="KW-1185">Reference proteome</keyword>
<dbReference type="EMBL" id="GL832983">
    <property type="protein sequence ID" value="EGD78528.1"/>
    <property type="molecule type" value="Genomic_DNA"/>
</dbReference>
<dbReference type="AlphaFoldDB" id="F2UN29"/>
<dbReference type="KEGG" id="sre:PTSG_09223"/>
<evidence type="ECO:0000256" key="1">
    <source>
        <dbReference type="SAM" id="MobiDB-lite"/>
    </source>
</evidence>
<feature type="compositionally biased region" description="Low complexity" evidence="1">
    <location>
        <begin position="57"/>
        <end position="87"/>
    </location>
</feature>
<evidence type="ECO:0000313" key="2">
    <source>
        <dbReference type="EMBL" id="EGD78528.1"/>
    </source>
</evidence>
<feature type="compositionally biased region" description="Basic and acidic residues" evidence="1">
    <location>
        <begin position="43"/>
        <end position="54"/>
    </location>
</feature>
<proteinExistence type="predicted"/>
<feature type="compositionally biased region" description="Basic and acidic residues" evidence="1">
    <location>
        <begin position="1"/>
        <end position="11"/>
    </location>
</feature>
<evidence type="ECO:0000313" key="3">
    <source>
        <dbReference type="Proteomes" id="UP000007799"/>
    </source>
</evidence>
<sequence length="305" mass="34268">MTPGEPAEHRHEFHHHHNGREVEDDAVVAPSSPHCRGLMPSTRDLHEQDTDKKPSPAHATAQLTHASQQQQHQWLQQQQQHEPVQQQQEDEMQKGGGRGGRLRGSNTPSLVFPPNCTRKEAVPSKARKQPRVSRPAKSNKPTAIRREDPAIRQLILKCRERERQKQQQQEPQRAQQQRAGKHRATREATVNRQQHPAKRKQQVMRSGGSYSTTKDARGKQEQRYQQGAALTRTLTGLPCHSSTTGGWFTCTPLLVTSISRPHMAQTRRGGGMARKLGELSSGDDDSCARHELCSCQGTARCYQTA</sequence>
<dbReference type="InParanoid" id="F2UN29"/>